<dbReference type="Proteomes" id="UP000887159">
    <property type="component" value="Unassembled WGS sequence"/>
</dbReference>
<evidence type="ECO:0000313" key="2">
    <source>
        <dbReference type="EMBL" id="GFY27347.1"/>
    </source>
</evidence>
<evidence type="ECO:0000313" key="3">
    <source>
        <dbReference type="Proteomes" id="UP000887159"/>
    </source>
</evidence>
<sequence length="107" mass="12335">MQRINSKDEKLQQHEQSTKQMPNSYEMKKKWYWTRTRYKARHDPIPIPLGYHGRPNPAGSYPKNSVHYQGFPQHCSINTRSDSGTPNVTNGYRNTTPPAFPTSPGFA</sequence>
<feature type="compositionally biased region" description="Basic and acidic residues" evidence="1">
    <location>
        <begin position="1"/>
        <end position="17"/>
    </location>
</feature>
<accession>A0A8X7BEC0</accession>
<dbReference type="AlphaFoldDB" id="A0A8X7BEC0"/>
<keyword evidence="3" id="KW-1185">Reference proteome</keyword>
<gene>
    <name evidence="2" type="ORF">TNCV_2069671</name>
</gene>
<evidence type="ECO:0000256" key="1">
    <source>
        <dbReference type="SAM" id="MobiDB-lite"/>
    </source>
</evidence>
<protein>
    <submittedName>
        <fullName evidence="2">Uncharacterized protein</fullName>
    </submittedName>
</protein>
<name>A0A8X7BEC0_TRICX</name>
<feature type="region of interest" description="Disordered" evidence="1">
    <location>
        <begin position="72"/>
        <end position="107"/>
    </location>
</feature>
<feature type="compositionally biased region" description="Polar residues" evidence="1">
    <location>
        <begin position="75"/>
        <end position="97"/>
    </location>
</feature>
<feature type="region of interest" description="Disordered" evidence="1">
    <location>
        <begin position="1"/>
        <end position="23"/>
    </location>
</feature>
<comment type="caution">
    <text evidence="2">The sequence shown here is derived from an EMBL/GenBank/DDBJ whole genome shotgun (WGS) entry which is preliminary data.</text>
</comment>
<proteinExistence type="predicted"/>
<organism evidence="2 3">
    <name type="scientific">Trichonephila clavipes</name>
    <name type="common">Golden silk orbweaver</name>
    <name type="synonym">Nephila clavipes</name>
    <dbReference type="NCBI Taxonomy" id="2585209"/>
    <lineage>
        <taxon>Eukaryota</taxon>
        <taxon>Metazoa</taxon>
        <taxon>Ecdysozoa</taxon>
        <taxon>Arthropoda</taxon>
        <taxon>Chelicerata</taxon>
        <taxon>Arachnida</taxon>
        <taxon>Araneae</taxon>
        <taxon>Araneomorphae</taxon>
        <taxon>Entelegynae</taxon>
        <taxon>Araneoidea</taxon>
        <taxon>Nephilidae</taxon>
        <taxon>Trichonephila</taxon>
    </lineage>
</organism>
<dbReference type="EMBL" id="BMAU01021379">
    <property type="protein sequence ID" value="GFY27347.1"/>
    <property type="molecule type" value="Genomic_DNA"/>
</dbReference>
<reference evidence="2" key="1">
    <citation type="submission" date="2020-08" db="EMBL/GenBank/DDBJ databases">
        <title>Multicomponent nature underlies the extraordinary mechanical properties of spider dragline silk.</title>
        <authorList>
            <person name="Kono N."/>
            <person name="Nakamura H."/>
            <person name="Mori M."/>
            <person name="Yoshida Y."/>
            <person name="Ohtoshi R."/>
            <person name="Malay A.D."/>
            <person name="Moran D.A.P."/>
            <person name="Tomita M."/>
            <person name="Numata K."/>
            <person name="Arakawa K."/>
        </authorList>
    </citation>
    <scope>NUCLEOTIDE SEQUENCE</scope>
</reference>